<dbReference type="PROSITE" id="PS00201">
    <property type="entry name" value="FLAVODOXIN"/>
    <property type="match status" value="1"/>
</dbReference>
<comment type="similarity">
    <text evidence="1">Belongs to the WrbA family.</text>
</comment>
<dbReference type="PANTHER" id="PTHR30546:SF23">
    <property type="entry name" value="FLAVOPROTEIN-LIKE PROTEIN YCP4-RELATED"/>
    <property type="match status" value="1"/>
</dbReference>
<dbReference type="GO" id="GO:0003955">
    <property type="term" value="F:NAD(P)H dehydrogenase (quinone) activity"/>
    <property type="evidence" value="ECO:0007669"/>
    <property type="project" value="InterPro"/>
</dbReference>
<dbReference type="Gene3D" id="3.40.50.360">
    <property type="match status" value="1"/>
</dbReference>
<sequence length="214" mass="22874">MRKTRVLVVFYSMTGNTAALARSVAQSAEEHGAQVRMRQVKELISHDVIEANPKMKQVKEELTDVPIAGNDDLEWADGIAFGTPTRYGTMTAQMKEFIDQTGALWSAGKLVDKVAGFFTSTATLHGGQESTLLSMITPVLHFGMIPVGVPYSDAQCMFELTVGGGSPYGASSVSGPNADRPPTDNDLIVARALGARITKIASRMVGVAEERKAA</sequence>
<dbReference type="NCBIfam" id="NF002999">
    <property type="entry name" value="PRK03767.1"/>
    <property type="match status" value="1"/>
</dbReference>
<evidence type="ECO:0000256" key="2">
    <source>
        <dbReference type="SAM" id="SignalP"/>
    </source>
</evidence>
<dbReference type="Pfam" id="PF03358">
    <property type="entry name" value="FMN_red"/>
    <property type="match status" value="1"/>
</dbReference>
<dbReference type="PROSITE" id="PS50902">
    <property type="entry name" value="FLAVODOXIN_LIKE"/>
    <property type="match status" value="1"/>
</dbReference>
<dbReference type="PANTHER" id="PTHR30546">
    <property type="entry name" value="FLAVODOXIN-RELATED PROTEIN WRBA-RELATED"/>
    <property type="match status" value="1"/>
</dbReference>
<dbReference type="InterPro" id="IPR010089">
    <property type="entry name" value="Flavoprotein_WrbA-like"/>
</dbReference>
<gene>
    <name evidence="4" type="ORF">A2074_05100</name>
</gene>
<dbReference type="EMBL" id="MELI01000071">
    <property type="protein sequence ID" value="OFW33275.1"/>
    <property type="molecule type" value="Genomic_DNA"/>
</dbReference>
<dbReference type="InterPro" id="IPR001226">
    <property type="entry name" value="Flavodoxin_CS"/>
</dbReference>
<dbReference type="GO" id="GO:0009055">
    <property type="term" value="F:electron transfer activity"/>
    <property type="evidence" value="ECO:0007669"/>
    <property type="project" value="InterPro"/>
</dbReference>
<dbReference type="InterPro" id="IPR029039">
    <property type="entry name" value="Flavoprotein-like_sf"/>
</dbReference>
<proteinExistence type="inferred from homology"/>
<organism evidence="4 5">
    <name type="scientific">Candidatus Aquicultor primus</name>
    <dbReference type="NCBI Taxonomy" id="1797195"/>
    <lineage>
        <taxon>Bacteria</taxon>
        <taxon>Bacillati</taxon>
        <taxon>Actinomycetota</taxon>
        <taxon>Candidatus Aquicultoria</taxon>
        <taxon>Candidatus Aquicultorales</taxon>
        <taxon>Candidatus Aquicultoraceae</taxon>
        <taxon>Candidatus Aquicultor</taxon>
    </lineage>
</organism>
<dbReference type="InterPro" id="IPR005025">
    <property type="entry name" value="FMN_Rdtase-like_dom"/>
</dbReference>
<protein>
    <submittedName>
        <fullName evidence="4">NAD(P)H:quinone oxidoreductase, type IV</fullName>
    </submittedName>
</protein>
<accession>A0A1F2UQC9</accession>
<feature type="chain" id="PRO_5009483167" evidence="2">
    <location>
        <begin position="22"/>
        <end position="214"/>
    </location>
</feature>
<feature type="domain" description="Flavodoxin-like" evidence="3">
    <location>
        <begin position="6"/>
        <end position="198"/>
    </location>
</feature>
<evidence type="ECO:0000313" key="4">
    <source>
        <dbReference type="EMBL" id="OFW33275.1"/>
    </source>
</evidence>
<dbReference type="SUPFAM" id="SSF52218">
    <property type="entry name" value="Flavoproteins"/>
    <property type="match status" value="1"/>
</dbReference>
<evidence type="ECO:0000313" key="5">
    <source>
        <dbReference type="Proteomes" id="UP000178086"/>
    </source>
</evidence>
<dbReference type="FunFam" id="3.40.50.360:FF:000001">
    <property type="entry name" value="NAD(P)H dehydrogenase (Quinone) FQR1-like"/>
    <property type="match status" value="1"/>
</dbReference>
<evidence type="ECO:0000259" key="3">
    <source>
        <dbReference type="PROSITE" id="PS50902"/>
    </source>
</evidence>
<dbReference type="GO" id="GO:0016020">
    <property type="term" value="C:membrane"/>
    <property type="evidence" value="ECO:0007669"/>
    <property type="project" value="TreeGrafter"/>
</dbReference>
<name>A0A1F2UQC9_9ACTN</name>
<dbReference type="Proteomes" id="UP000178086">
    <property type="component" value="Unassembled WGS sequence"/>
</dbReference>
<dbReference type="GO" id="GO:0010181">
    <property type="term" value="F:FMN binding"/>
    <property type="evidence" value="ECO:0007669"/>
    <property type="project" value="InterPro"/>
</dbReference>
<comment type="caution">
    <text evidence="4">The sequence shown here is derived from an EMBL/GenBank/DDBJ whole genome shotgun (WGS) entry which is preliminary data.</text>
</comment>
<dbReference type="NCBIfam" id="TIGR01755">
    <property type="entry name" value="flav_wrbA"/>
    <property type="match status" value="1"/>
</dbReference>
<keyword evidence="2" id="KW-0732">Signal</keyword>
<reference evidence="4 5" key="1">
    <citation type="journal article" date="2016" name="Nat. Commun.">
        <title>Thousands of microbial genomes shed light on interconnected biogeochemical processes in an aquifer system.</title>
        <authorList>
            <person name="Anantharaman K."/>
            <person name="Brown C.T."/>
            <person name="Hug L.A."/>
            <person name="Sharon I."/>
            <person name="Castelle C.J."/>
            <person name="Probst A.J."/>
            <person name="Thomas B.C."/>
            <person name="Singh A."/>
            <person name="Wilkins M.J."/>
            <person name="Karaoz U."/>
            <person name="Brodie E.L."/>
            <person name="Williams K.H."/>
            <person name="Hubbard S.S."/>
            <person name="Banfield J.F."/>
        </authorList>
    </citation>
    <scope>NUCLEOTIDE SEQUENCE [LARGE SCALE GENOMIC DNA]</scope>
</reference>
<dbReference type="AlphaFoldDB" id="A0A1F2UQC9"/>
<dbReference type="InterPro" id="IPR008254">
    <property type="entry name" value="Flavodoxin/NO_synth"/>
</dbReference>
<feature type="signal peptide" evidence="2">
    <location>
        <begin position="1"/>
        <end position="21"/>
    </location>
</feature>
<evidence type="ECO:0000256" key="1">
    <source>
        <dbReference type="ARBA" id="ARBA00006961"/>
    </source>
</evidence>